<dbReference type="Gene3D" id="3.90.470.20">
    <property type="entry name" value="4'-phosphopantetheinyl transferase domain"/>
    <property type="match status" value="1"/>
</dbReference>
<evidence type="ECO:0000313" key="11">
    <source>
        <dbReference type="Proteomes" id="UP000318405"/>
    </source>
</evidence>
<keyword evidence="5 8" id="KW-0460">Magnesium</keyword>
<dbReference type="Pfam" id="PF01648">
    <property type="entry name" value="ACPS"/>
    <property type="match status" value="1"/>
</dbReference>
<dbReference type="GO" id="GO:0008897">
    <property type="term" value="F:holo-[acyl-carrier-protein] synthase activity"/>
    <property type="evidence" value="ECO:0007669"/>
    <property type="project" value="UniProtKB-UniRule"/>
</dbReference>
<evidence type="ECO:0000256" key="4">
    <source>
        <dbReference type="ARBA" id="ARBA00022832"/>
    </source>
</evidence>
<dbReference type="AlphaFoldDB" id="A0A556AUC8"/>
<dbReference type="NCBIfam" id="TIGR00556">
    <property type="entry name" value="pantethn_trn"/>
    <property type="match status" value="1"/>
</dbReference>
<sequence>MNDGAGPPLQASPCAIAGIGIDLLRTERVVAALARHGERFAQRILGPDELQRFAARRARAELRGVRYLATRFAAKEAFSKAIGLGMRMPMYWRAVQILNEPSGKPALRLADPALRAWYDARFGAAHVSVTDESDLVAAYVVLERRL</sequence>
<gene>
    <name evidence="8" type="primary">acpS</name>
    <name evidence="10" type="ORF">FOZ76_08960</name>
</gene>
<comment type="subcellular location">
    <subcellularLocation>
        <location evidence="8">Cytoplasm</location>
    </subcellularLocation>
</comment>
<keyword evidence="8" id="KW-0963">Cytoplasm</keyword>
<evidence type="ECO:0000256" key="7">
    <source>
        <dbReference type="ARBA" id="ARBA00023160"/>
    </source>
</evidence>
<dbReference type="SUPFAM" id="SSF56214">
    <property type="entry name" value="4'-phosphopantetheinyl transferase"/>
    <property type="match status" value="1"/>
</dbReference>
<reference evidence="10 11" key="1">
    <citation type="submission" date="2019-07" db="EMBL/GenBank/DDBJ databases">
        <title>Qingshengfaniella alkalisoli gen. nov., sp. nov., isolated from saline soil.</title>
        <authorList>
            <person name="Xu L."/>
            <person name="Huang X.-X."/>
            <person name="Sun J.-Q."/>
        </authorList>
    </citation>
    <scope>NUCLEOTIDE SEQUENCE [LARGE SCALE GENOMIC DNA]</scope>
    <source>
        <strain evidence="10 11">DSM 27279</strain>
    </source>
</reference>
<comment type="caution">
    <text evidence="10">The sequence shown here is derived from an EMBL/GenBank/DDBJ whole genome shotgun (WGS) entry which is preliminary data.</text>
</comment>
<dbReference type="Proteomes" id="UP000318405">
    <property type="component" value="Unassembled WGS sequence"/>
</dbReference>
<feature type="binding site" evidence="8">
    <location>
        <position position="76"/>
    </location>
    <ligand>
        <name>Mg(2+)</name>
        <dbReference type="ChEBI" id="CHEBI:18420"/>
    </ligand>
</feature>
<keyword evidence="1 8" id="KW-0444">Lipid biosynthesis</keyword>
<dbReference type="HAMAP" id="MF_00101">
    <property type="entry name" value="AcpS"/>
    <property type="match status" value="1"/>
</dbReference>
<evidence type="ECO:0000256" key="5">
    <source>
        <dbReference type="ARBA" id="ARBA00022842"/>
    </source>
</evidence>
<comment type="function">
    <text evidence="8">Transfers the 4'-phosphopantetheine moiety from coenzyme A to a Ser of acyl-carrier-protein.</text>
</comment>
<comment type="cofactor">
    <cofactor evidence="8">
        <name>Mg(2+)</name>
        <dbReference type="ChEBI" id="CHEBI:18420"/>
    </cofactor>
</comment>
<evidence type="ECO:0000256" key="6">
    <source>
        <dbReference type="ARBA" id="ARBA00023098"/>
    </source>
</evidence>
<comment type="catalytic activity">
    <reaction evidence="8">
        <text>apo-[ACP] + CoA = holo-[ACP] + adenosine 3',5'-bisphosphate + H(+)</text>
        <dbReference type="Rhea" id="RHEA:12068"/>
        <dbReference type="Rhea" id="RHEA-COMP:9685"/>
        <dbReference type="Rhea" id="RHEA-COMP:9690"/>
        <dbReference type="ChEBI" id="CHEBI:15378"/>
        <dbReference type="ChEBI" id="CHEBI:29999"/>
        <dbReference type="ChEBI" id="CHEBI:57287"/>
        <dbReference type="ChEBI" id="CHEBI:58343"/>
        <dbReference type="ChEBI" id="CHEBI:64479"/>
        <dbReference type="EC" id="2.7.8.7"/>
    </reaction>
</comment>
<keyword evidence="6 8" id="KW-0443">Lipid metabolism</keyword>
<dbReference type="InterPro" id="IPR004568">
    <property type="entry name" value="Ppantetheine-prot_Trfase_dom"/>
</dbReference>
<dbReference type="OrthoDB" id="517356at2"/>
<keyword evidence="3 8" id="KW-0479">Metal-binding</keyword>
<dbReference type="GO" id="GO:0006633">
    <property type="term" value="P:fatty acid biosynthetic process"/>
    <property type="evidence" value="ECO:0007669"/>
    <property type="project" value="UniProtKB-UniRule"/>
</dbReference>
<dbReference type="GO" id="GO:0000287">
    <property type="term" value="F:magnesium ion binding"/>
    <property type="evidence" value="ECO:0007669"/>
    <property type="project" value="UniProtKB-UniRule"/>
</dbReference>
<dbReference type="GO" id="GO:0005737">
    <property type="term" value="C:cytoplasm"/>
    <property type="evidence" value="ECO:0007669"/>
    <property type="project" value="UniProtKB-SubCell"/>
</dbReference>
<dbReference type="InterPro" id="IPR002582">
    <property type="entry name" value="ACPS"/>
</dbReference>
<protein>
    <recommendedName>
        <fullName evidence="8">Holo-[acyl-carrier-protein] synthase</fullName>
        <shortName evidence="8">Holo-ACP synthase</shortName>
        <ecNumber evidence="8">2.7.8.7</ecNumber>
    </recommendedName>
    <alternativeName>
        <fullName evidence="8">4'-phosphopantetheinyl transferase AcpS</fullName>
    </alternativeName>
</protein>
<evidence type="ECO:0000313" key="10">
    <source>
        <dbReference type="EMBL" id="TSH96516.1"/>
    </source>
</evidence>
<feature type="binding site" evidence="8">
    <location>
        <position position="22"/>
    </location>
    <ligand>
        <name>Mg(2+)</name>
        <dbReference type="ChEBI" id="CHEBI:18420"/>
    </ligand>
</feature>
<dbReference type="EMBL" id="VLTJ01000015">
    <property type="protein sequence ID" value="TSH96516.1"/>
    <property type="molecule type" value="Genomic_DNA"/>
</dbReference>
<dbReference type="InterPro" id="IPR008278">
    <property type="entry name" value="4-PPantetheinyl_Trfase_dom"/>
</dbReference>
<name>A0A556AUC8_9BURK</name>
<comment type="similarity">
    <text evidence="8">Belongs to the P-Pant transferase superfamily. AcpS family.</text>
</comment>
<evidence type="ECO:0000256" key="3">
    <source>
        <dbReference type="ARBA" id="ARBA00022723"/>
    </source>
</evidence>
<evidence type="ECO:0000256" key="1">
    <source>
        <dbReference type="ARBA" id="ARBA00022516"/>
    </source>
</evidence>
<dbReference type="NCBIfam" id="TIGR00516">
    <property type="entry name" value="acpS"/>
    <property type="match status" value="1"/>
</dbReference>
<dbReference type="InterPro" id="IPR037143">
    <property type="entry name" value="4-PPantetheinyl_Trfase_dom_sf"/>
</dbReference>
<evidence type="ECO:0000259" key="9">
    <source>
        <dbReference type="Pfam" id="PF01648"/>
    </source>
</evidence>
<keyword evidence="4 8" id="KW-0276">Fatty acid metabolism</keyword>
<proteinExistence type="inferred from homology"/>
<dbReference type="EC" id="2.7.8.7" evidence="8"/>
<keyword evidence="11" id="KW-1185">Reference proteome</keyword>
<dbReference type="RefSeq" id="WP_143947809.1">
    <property type="nucleotide sequence ID" value="NZ_BAABMB010000002.1"/>
</dbReference>
<organism evidence="10 11">
    <name type="scientific">Verticiella sediminum</name>
    <dbReference type="NCBI Taxonomy" id="1247510"/>
    <lineage>
        <taxon>Bacteria</taxon>
        <taxon>Pseudomonadati</taxon>
        <taxon>Pseudomonadota</taxon>
        <taxon>Betaproteobacteria</taxon>
        <taxon>Burkholderiales</taxon>
        <taxon>Alcaligenaceae</taxon>
        <taxon>Verticiella</taxon>
    </lineage>
</organism>
<accession>A0A556AUC8</accession>
<evidence type="ECO:0000256" key="8">
    <source>
        <dbReference type="HAMAP-Rule" id="MF_00101"/>
    </source>
</evidence>
<keyword evidence="2 8" id="KW-0808">Transferase</keyword>
<evidence type="ECO:0000256" key="2">
    <source>
        <dbReference type="ARBA" id="ARBA00022679"/>
    </source>
</evidence>
<keyword evidence="7 8" id="KW-0275">Fatty acid biosynthesis</keyword>
<feature type="domain" description="4'-phosphopantetheinyl transferase" evidence="9">
    <location>
        <begin position="18"/>
        <end position="122"/>
    </location>
</feature>